<gene>
    <name evidence="2" type="ORF">CCMP2556_LOCUS42696</name>
</gene>
<evidence type="ECO:0000313" key="2">
    <source>
        <dbReference type="EMBL" id="CAK9088566.1"/>
    </source>
</evidence>
<comment type="caution">
    <text evidence="2">The sequence shown here is derived from an EMBL/GenBank/DDBJ whole genome shotgun (WGS) entry which is preliminary data.</text>
</comment>
<evidence type="ECO:0000313" key="3">
    <source>
        <dbReference type="Proteomes" id="UP001642484"/>
    </source>
</evidence>
<sequence>MRPVAERQKWCECHISFNLDHVDEVWNNTTKIRRMAMFDSMILHATIPKREGDGRPFDVLVRVHPIELALCPCGAGSLLHRWPGADAGQGHVLGANASPADGLGKEGLPLFGD</sequence>
<dbReference type="EMBL" id="CAXAMN010024672">
    <property type="protein sequence ID" value="CAK9088566.1"/>
    <property type="molecule type" value="Genomic_DNA"/>
</dbReference>
<keyword evidence="3" id="KW-1185">Reference proteome</keyword>
<feature type="region of interest" description="Disordered" evidence="1">
    <location>
        <begin position="93"/>
        <end position="113"/>
    </location>
</feature>
<reference evidence="2 3" key="1">
    <citation type="submission" date="2024-02" db="EMBL/GenBank/DDBJ databases">
        <authorList>
            <person name="Chen Y."/>
            <person name="Shah S."/>
            <person name="Dougan E. K."/>
            <person name="Thang M."/>
            <person name="Chan C."/>
        </authorList>
    </citation>
    <scope>NUCLEOTIDE SEQUENCE [LARGE SCALE GENOMIC DNA]</scope>
</reference>
<organism evidence="2 3">
    <name type="scientific">Durusdinium trenchii</name>
    <dbReference type="NCBI Taxonomy" id="1381693"/>
    <lineage>
        <taxon>Eukaryota</taxon>
        <taxon>Sar</taxon>
        <taxon>Alveolata</taxon>
        <taxon>Dinophyceae</taxon>
        <taxon>Suessiales</taxon>
        <taxon>Symbiodiniaceae</taxon>
        <taxon>Durusdinium</taxon>
    </lineage>
</organism>
<dbReference type="Proteomes" id="UP001642484">
    <property type="component" value="Unassembled WGS sequence"/>
</dbReference>
<name>A0ABP0QN50_9DINO</name>
<proteinExistence type="predicted"/>
<evidence type="ECO:0000256" key="1">
    <source>
        <dbReference type="SAM" id="MobiDB-lite"/>
    </source>
</evidence>
<accession>A0ABP0QN50</accession>
<protein>
    <submittedName>
        <fullName evidence="2">Uncharacterized protein</fullName>
    </submittedName>
</protein>